<dbReference type="Proteomes" id="UP000827754">
    <property type="component" value="Segment"/>
</dbReference>
<reference evidence="2 3" key="1">
    <citation type="submission" date="2021-06" db="EMBL/GenBank/DDBJ databases">
        <title>Complete genome sequence of Erwinia phage pEa_SNUABM_30.</title>
        <authorList>
            <person name="Kim S.G."/>
            <person name="Park S.C."/>
        </authorList>
    </citation>
    <scope>NUCLEOTIDE SEQUENCE [LARGE SCALE GENOMIC DNA]</scope>
</reference>
<accession>A0AAE8XM56</accession>
<name>A0AAE8XM56_9CAUD</name>
<protein>
    <submittedName>
        <fullName evidence="2">Uncharacterized protein</fullName>
    </submittedName>
</protein>
<organism evidence="2 3">
    <name type="scientific">Erwinia phage pEa_SNUABM_30</name>
    <dbReference type="NCBI Taxonomy" id="2869553"/>
    <lineage>
        <taxon>Viruses</taxon>
        <taxon>Duplodnaviria</taxon>
        <taxon>Heunggongvirae</taxon>
        <taxon>Uroviricota</taxon>
        <taxon>Caudoviricetes</taxon>
        <taxon>Alexandravirus</taxon>
        <taxon>Alexandravirus SNUABM30</taxon>
    </lineage>
</organism>
<keyword evidence="3" id="KW-1185">Reference proteome</keyword>
<proteinExistence type="predicted"/>
<feature type="compositionally biased region" description="Basic and acidic residues" evidence="1">
    <location>
        <begin position="28"/>
        <end position="44"/>
    </location>
</feature>
<sequence>MEIYVSLSHEIRVGRQDSNQVVVPETTDGQKRAVDQQEKERIVEEYGIDTPQEEIDEKEKERIEREEEKRDENKTKAPEDLGQRKPESELTGSEIQDQHDNLTKI</sequence>
<feature type="region of interest" description="Disordered" evidence="1">
    <location>
        <begin position="18"/>
        <end position="105"/>
    </location>
</feature>
<evidence type="ECO:0000313" key="2">
    <source>
        <dbReference type="EMBL" id="UAW53352.1"/>
    </source>
</evidence>
<feature type="compositionally biased region" description="Basic and acidic residues" evidence="1">
    <location>
        <begin position="96"/>
        <end position="105"/>
    </location>
</feature>
<evidence type="ECO:0000256" key="1">
    <source>
        <dbReference type="SAM" id="MobiDB-lite"/>
    </source>
</evidence>
<gene>
    <name evidence="2" type="ORF">pEaSNUABM30_00234</name>
</gene>
<feature type="compositionally biased region" description="Basic and acidic residues" evidence="1">
    <location>
        <begin position="57"/>
        <end position="88"/>
    </location>
</feature>
<dbReference type="EMBL" id="MZ443778">
    <property type="protein sequence ID" value="UAW53352.1"/>
    <property type="molecule type" value="Genomic_DNA"/>
</dbReference>
<evidence type="ECO:0000313" key="3">
    <source>
        <dbReference type="Proteomes" id="UP000827754"/>
    </source>
</evidence>